<dbReference type="PANTHER" id="PTHR20858:SF17">
    <property type="entry name" value="HYDROXYMETHYLPYRIMIDINE_PHOSPHOMETHYLPYRIMIDINE KINASE THI20-RELATED"/>
    <property type="match status" value="1"/>
</dbReference>
<dbReference type="GO" id="GO:0009507">
    <property type="term" value="C:chloroplast"/>
    <property type="evidence" value="ECO:0007669"/>
    <property type="project" value="TreeGrafter"/>
</dbReference>
<sequence>MPLFDVTVAIITTPIKISTPFQIMQTIFTPSTVELTFSGNLKAALVVDPIMVSTSGDVLVGPSILSTFDLVAATELFSFEVAIMNSFSSLFHAFREVLVPMDDTPNLKETAALLNGMQLETLDDMRSAARLLHNMCPKNVLIKGGDLPDSSDVVDILYDGLNFYELRSPRIRTRNTHGISYSLASCIAAEITVVRSEEGGNKVATVVHLQGNMDDDKDYDGGGGRGRKGRWRGVSVRI</sequence>
<feature type="domain" description="Pyridoxamine kinase/Phosphomethylpyrimidine kinase" evidence="1">
    <location>
        <begin position="93"/>
        <end position="192"/>
    </location>
</feature>
<dbReference type="EMBL" id="VEPZ02001109">
    <property type="protein sequence ID" value="KAE8694549.1"/>
    <property type="molecule type" value="Genomic_DNA"/>
</dbReference>
<dbReference type="InterPro" id="IPR013749">
    <property type="entry name" value="PM/HMP-P_kinase-1"/>
</dbReference>
<evidence type="ECO:0000259" key="1">
    <source>
        <dbReference type="Pfam" id="PF08543"/>
    </source>
</evidence>
<proteinExistence type="predicted"/>
<dbReference type="GO" id="GO:0008972">
    <property type="term" value="F:phosphomethylpyrimidine kinase activity"/>
    <property type="evidence" value="ECO:0007669"/>
    <property type="project" value="TreeGrafter"/>
</dbReference>
<dbReference type="SUPFAM" id="SSF53613">
    <property type="entry name" value="Ribokinase-like"/>
    <property type="match status" value="1"/>
</dbReference>
<evidence type="ECO:0000313" key="2">
    <source>
        <dbReference type="EMBL" id="KAE8694549.1"/>
    </source>
</evidence>
<name>A0A6A2ZTE6_HIBSY</name>
<dbReference type="Proteomes" id="UP000436088">
    <property type="component" value="Unassembled WGS sequence"/>
</dbReference>
<dbReference type="AlphaFoldDB" id="A0A6A2ZTE6"/>
<keyword evidence="3" id="KW-1185">Reference proteome</keyword>
<organism evidence="2 3">
    <name type="scientific">Hibiscus syriacus</name>
    <name type="common">Rose of Sharon</name>
    <dbReference type="NCBI Taxonomy" id="106335"/>
    <lineage>
        <taxon>Eukaryota</taxon>
        <taxon>Viridiplantae</taxon>
        <taxon>Streptophyta</taxon>
        <taxon>Embryophyta</taxon>
        <taxon>Tracheophyta</taxon>
        <taxon>Spermatophyta</taxon>
        <taxon>Magnoliopsida</taxon>
        <taxon>eudicotyledons</taxon>
        <taxon>Gunneridae</taxon>
        <taxon>Pentapetalae</taxon>
        <taxon>rosids</taxon>
        <taxon>malvids</taxon>
        <taxon>Malvales</taxon>
        <taxon>Malvaceae</taxon>
        <taxon>Malvoideae</taxon>
        <taxon>Hibiscus</taxon>
    </lineage>
</organism>
<gene>
    <name evidence="2" type="ORF">F3Y22_tig00110782pilonHSYRG00133</name>
</gene>
<comment type="caution">
    <text evidence="2">The sequence shown here is derived from an EMBL/GenBank/DDBJ whole genome shotgun (WGS) entry which is preliminary data.</text>
</comment>
<dbReference type="InterPro" id="IPR029056">
    <property type="entry name" value="Ribokinase-like"/>
</dbReference>
<dbReference type="Gene3D" id="3.40.1190.20">
    <property type="match status" value="1"/>
</dbReference>
<evidence type="ECO:0000313" key="3">
    <source>
        <dbReference type="Proteomes" id="UP000436088"/>
    </source>
</evidence>
<dbReference type="Pfam" id="PF08543">
    <property type="entry name" value="Phos_pyr_kin"/>
    <property type="match status" value="1"/>
</dbReference>
<reference evidence="2" key="1">
    <citation type="submission" date="2019-09" db="EMBL/GenBank/DDBJ databases">
        <title>Draft genome information of white flower Hibiscus syriacus.</title>
        <authorList>
            <person name="Kim Y.-M."/>
        </authorList>
    </citation>
    <scope>NUCLEOTIDE SEQUENCE [LARGE SCALE GENOMIC DNA]</scope>
    <source>
        <strain evidence="2">YM2019G1</strain>
    </source>
</reference>
<accession>A0A6A2ZTE6</accession>
<dbReference type="GO" id="GO:0008902">
    <property type="term" value="F:hydroxymethylpyrimidine kinase activity"/>
    <property type="evidence" value="ECO:0007669"/>
    <property type="project" value="TreeGrafter"/>
</dbReference>
<dbReference type="PANTHER" id="PTHR20858">
    <property type="entry name" value="PHOSPHOMETHYLPYRIMIDINE KINASE"/>
    <property type="match status" value="1"/>
</dbReference>
<protein>
    <submittedName>
        <fullName evidence="2">Thiamine biosynthesis protein, putative isoform 3</fullName>
    </submittedName>
</protein>
<dbReference type="GO" id="GO:0009228">
    <property type="term" value="P:thiamine biosynthetic process"/>
    <property type="evidence" value="ECO:0007669"/>
    <property type="project" value="TreeGrafter"/>
</dbReference>